<protein>
    <submittedName>
        <fullName evidence="1">Mlr3248 protein</fullName>
    </submittedName>
</protein>
<reference evidence="1" key="1">
    <citation type="submission" date="2020-02" db="EMBL/GenBank/DDBJ databases">
        <authorList>
            <person name="Meier V. D."/>
        </authorList>
    </citation>
    <scope>NUCLEOTIDE SEQUENCE</scope>
    <source>
        <strain evidence="1">AVDCRST_MAG21</strain>
    </source>
</reference>
<dbReference type="EMBL" id="CADCUL010000137">
    <property type="protein sequence ID" value="CAA9378056.1"/>
    <property type="molecule type" value="Genomic_DNA"/>
</dbReference>
<dbReference type="PANTHER" id="PTHR21015:SF28">
    <property type="entry name" value="SLL1722 PROTEIN"/>
    <property type="match status" value="1"/>
</dbReference>
<name>A0A6J4N9Q2_9ACTN</name>
<dbReference type="SUPFAM" id="SSF53756">
    <property type="entry name" value="UDP-Glycosyltransferase/glycogen phosphorylase"/>
    <property type="match status" value="1"/>
</dbReference>
<dbReference type="GO" id="GO:0016757">
    <property type="term" value="F:glycosyltransferase activity"/>
    <property type="evidence" value="ECO:0007669"/>
    <property type="project" value="TreeGrafter"/>
</dbReference>
<dbReference type="Gene3D" id="3.40.50.2000">
    <property type="entry name" value="Glycogen Phosphorylase B"/>
    <property type="match status" value="1"/>
</dbReference>
<dbReference type="AlphaFoldDB" id="A0A6J4N9Q2"/>
<gene>
    <name evidence="1" type="ORF">AVDCRST_MAG21-1572</name>
</gene>
<organism evidence="1">
    <name type="scientific">uncultured Nocardioidaceae bacterium</name>
    <dbReference type="NCBI Taxonomy" id="253824"/>
    <lineage>
        <taxon>Bacteria</taxon>
        <taxon>Bacillati</taxon>
        <taxon>Actinomycetota</taxon>
        <taxon>Actinomycetes</taxon>
        <taxon>Propionibacteriales</taxon>
        <taxon>Nocardioidaceae</taxon>
        <taxon>environmental samples</taxon>
    </lineage>
</organism>
<evidence type="ECO:0000313" key="1">
    <source>
        <dbReference type="EMBL" id="CAA9378056.1"/>
    </source>
</evidence>
<dbReference type="PANTHER" id="PTHR21015">
    <property type="entry name" value="UDP-N-ACETYLGLUCOSAMINE--N-ACETYLMURAMYL-(PENTAPEPTIDE) PYROPHOSPHORYL-UNDECAPRENOL N-ACETYLGLUCOSAMINE TRANSFERASE 1"/>
    <property type="match status" value="1"/>
</dbReference>
<accession>A0A6J4N9Q2</accession>
<proteinExistence type="predicted"/>
<sequence>MRSLGTTALGRVAKERACPPEDPLSHRTRRRVAFYSHDTQGLGHVRRNIELASAMIAAHPATDVLLIGSATAAARLALPPSTRLVVLPGVTKDRRGGYAAARLDMTLDEVIAVRSDMAAVALRSFAPDVFVVDKLARGLGGELDQSLRVLADSRGPGGARPRVVLGLRDVLDRPGVARAEWDAALTTETLMQHYDEVWVYGDPQVYDPVREYDLPRPVGAMVHYTGYLADGRGGLEPTADMSVPSTSMSTARTKSRPYVLCLVGGGQDGAGLARTFAATPVPAGHDAVLVTGPYMDAAQRGFLHGAADHRLELTVHMFLDDPASLIHGAAAIVSMGGYNTVCEVLASRRPGLVVPRVRPRMEQAIRLDRLSRLTHLEQVHPERATPARIAAWLRDAVRRPHHPHHPHAVDLDGLATVPVLLEDLLSRSAAPLEVGRASA</sequence>